<gene>
    <name evidence="6" type="ORF">A1QC_05735</name>
</gene>
<organism evidence="6 7">
    <name type="scientific">Vibrio rumoiensis 1S-45</name>
    <dbReference type="NCBI Taxonomy" id="1188252"/>
    <lineage>
        <taxon>Bacteria</taxon>
        <taxon>Pseudomonadati</taxon>
        <taxon>Pseudomonadota</taxon>
        <taxon>Gammaproteobacteria</taxon>
        <taxon>Vibrionales</taxon>
        <taxon>Vibrionaceae</taxon>
        <taxon>Vibrio</taxon>
    </lineage>
</organism>
<dbReference type="SMART" id="SM00267">
    <property type="entry name" value="GGDEF"/>
    <property type="match status" value="1"/>
</dbReference>
<keyword evidence="7" id="KW-1185">Reference proteome</keyword>
<dbReference type="SUPFAM" id="SSF55073">
    <property type="entry name" value="Nucleotide cyclase"/>
    <property type="match status" value="1"/>
</dbReference>
<dbReference type="OrthoDB" id="6395678at2"/>
<comment type="cofactor">
    <cofactor evidence="1">
        <name>Mg(2+)</name>
        <dbReference type="ChEBI" id="CHEBI:18420"/>
    </cofactor>
</comment>
<dbReference type="eggNOG" id="COG3706">
    <property type="taxonomic scope" value="Bacteria"/>
</dbReference>
<evidence type="ECO:0000256" key="3">
    <source>
        <dbReference type="ARBA" id="ARBA00034247"/>
    </source>
</evidence>
<dbReference type="AlphaFoldDB" id="A0A1E5E4T9"/>
<dbReference type="EMBL" id="AJYK02000024">
    <property type="protein sequence ID" value="OEF28141.1"/>
    <property type="molecule type" value="Genomic_DNA"/>
</dbReference>
<dbReference type="FunFam" id="3.30.70.270:FF:000001">
    <property type="entry name" value="Diguanylate cyclase domain protein"/>
    <property type="match status" value="1"/>
</dbReference>
<accession>A0A1E5E4T9</accession>
<evidence type="ECO:0000313" key="7">
    <source>
        <dbReference type="Proteomes" id="UP000094070"/>
    </source>
</evidence>
<sequence>MNSKINMPFISPVTLNIIIICILLSASSFNIWNQSKVDVQQLISTVKESVNLLGSRTIENKNILQDMLNNPPKTFNDTEVPIHYYPERDEYGFNNTIHKDILLNGTLLGMGKPPQSLLEKNYLFPYLDRAWSRSSPLLLSTDQFYTSYEYHFIYAMKNRTQGRTSSQSLDVIKPSRYFSKAGSPDIAKKQLQTKGFYITDFYGDAIDSAKVMSIVSPVYHNGSHVGDMGIDIPKNYFLALNNLPPLIQKYANVSIHFNQDSDPLYFTHKEQASSAVLFRKKFHVSNLATIYLSIPPAFILHSLWDKLPVIALLLFLFNLLYFNIAKSKKEKYILHTQTITDDLTGIFNRRIIDQVLSEIEYSENNKNAFTLVVLDADKFKDINDYHGHLIGDEALKHIADTLKDNTRKNDLCIRMGGDEFCVVLFNTPQVDAEKVAHSLKDKIDNTPINQDGIMVKISYGISQQQGNESFDETYKRADMALYKNKKENNSEDNT</sequence>
<dbReference type="CDD" id="cd01949">
    <property type="entry name" value="GGDEF"/>
    <property type="match status" value="1"/>
</dbReference>
<dbReference type="InterPro" id="IPR043128">
    <property type="entry name" value="Rev_trsase/Diguanyl_cyclase"/>
</dbReference>
<comment type="catalytic activity">
    <reaction evidence="3">
        <text>2 GTP = 3',3'-c-di-GMP + 2 diphosphate</text>
        <dbReference type="Rhea" id="RHEA:24898"/>
        <dbReference type="ChEBI" id="CHEBI:33019"/>
        <dbReference type="ChEBI" id="CHEBI:37565"/>
        <dbReference type="ChEBI" id="CHEBI:58805"/>
        <dbReference type="EC" id="2.7.7.65"/>
    </reaction>
</comment>
<feature type="transmembrane region" description="Helical" evidence="4">
    <location>
        <begin position="12"/>
        <end position="32"/>
    </location>
</feature>
<protein>
    <recommendedName>
        <fullName evidence="2">diguanylate cyclase</fullName>
        <ecNumber evidence="2">2.7.7.65</ecNumber>
    </recommendedName>
</protein>
<dbReference type="Pfam" id="PF00990">
    <property type="entry name" value="GGDEF"/>
    <property type="match status" value="1"/>
</dbReference>
<dbReference type="InterPro" id="IPR000160">
    <property type="entry name" value="GGDEF_dom"/>
</dbReference>
<reference evidence="6 7" key="1">
    <citation type="journal article" date="2012" name="Science">
        <title>Ecological populations of bacteria act as socially cohesive units of antibiotic production and resistance.</title>
        <authorList>
            <person name="Cordero O.X."/>
            <person name="Wildschutte H."/>
            <person name="Kirkup B."/>
            <person name="Proehl S."/>
            <person name="Ngo L."/>
            <person name="Hussain F."/>
            <person name="Le Roux F."/>
            <person name="Mincer T."/>
            <person name="Polz M.F."/>
        </authorList>
    </citation>
    <scope>NUCLEOTIDE SEQUENCE [LARGE SCALE GENOMIC DNA]</scope>
    <source>
        <strain evidence="6 7">1S-45</strain>
    </source>
</reference>
<dbReference type="EC" id="2.7.7.65" evidence="2"/>
<evidence type="ECO:0000256" key="2">
    <source>
        <dbReference type="ARBA" id="ARBA00012528"/>
    </source>
</evidence>
<evidence type="ECO:0000256" key="1">
    <source>
        <dbReference type="ARBA" id="ARBA00001946"/>
    </source>
</evidence>
<evidence type="ECO:0000256" key="4">
    <source>
        <dbReference type="SAM" id="Phobius"/>
    </source>
</evidence>
<evidence type="ECO:0000313" key="6">
    <source>
        <dbReference type="EMBL" id="OEF28141.1"/>
    </source>
</evidence>
<dbReference type="Gene3D" id="3.30.70.270">
    <property type="match status" value="1"/>
</dbReference>
<dbReference type="PROSITE" id="PS50887">
    <property type="entry name" value="GGDEF"/>
    <property type="match status" value="1"/>
</dbReference>
<keyword evidence="4" id="KW-0472">Membrane</keyword>
<feature type="transmembrane region" description="Helical" evidence="4">
    <location>
        <begin position="284"/>
        <end position="301"/>
    </location>
</feature>
<dbReference type="GO" id="GO:0052621">
    <property type="term" value="F:diguanylate cyclase activity"/>
    <property type="evidence" value="ECO:0007669"/>
    <property type="project" value="UniProtKB-EC"/>
</dbReference>
<name>A0A1E5E4T9_9VIBR</name>
<dbReference type="RefSeq" id="WP_017025472.1">
    <property type="nucleotide sequence ID" value="NZ_AJYK02000024.1"/>
</dbReference>
<dbReference type="Proteomes" id="UP000094070">
    <property type="component" value="Unassembled WGS sequence"/>
</dbReference>
<feature type="domain" description="GGDEF" evidence="5">
    <location>
        <begin position="367"/>
        <end position="494"/>
    </location>
</feature>
<dbReference type="PANTHER" id="PTHR45138">
    <property type="entry name" value="REGULATORY COMPONENTS OF SENSORY TRANSDUCTION SYSTEM"/>
    <property type="match status" value="1"/>
</dbReference>
<proteinExistence type="predicted"/>
<dbReference type="NCBIfam" id="TIGR00254">
    <property type="entry name" value="GGDEF"/>
    <property type="match status" value="1"/>
</dbReference>
<dbReference type="PANTHER" id="PTHR45138:SF9">
    <property type="entry name" value="DIGUANYLATE CYCLASE DGCM-RELATED"/>
    <property type="match status" value="1"/>
</dbReference>
<keyword evidence="4" id="KW-1133">Transmembrane helix</keyword>
<keyword evidence="4" id="KW-0812">Transmembrane</keyword>
<comment type="caution">
    <text evidence="6">The sequence shown here is derived from an EMBL/GenBank/DDBJ whole genome shotgun (WGS) entry which is preliminary data.</text>
</comment>
<feature type="transmembrane region" description="Helical" evidence="4">
    <location>
        <begin position="307"/>
        <end position="324"/>
    </location>
</feature>
<evidence type="ECO:0000259" key="5">
    <source>
        <dbReference type="PROSITE" id="PS50887"/>
    </source>
</evidence>
<dbReference type="InterPro" id="IPR029787">
    <property type="entry name" value="Nucleotide_cyclase"/>
</dbReference>
<dbReference type="STRING" id="1188252.A1QC_05735"/>
<dbReference type="InterPro" id="IPR050469">
    <property type="entry name" value="Diguanylate_Cyclase"/>
</dbReference>